<accession>A0A6S6PNY6</accession>
<sequence>MDHPHISSPEDDARLEALGVKSDFDRSMSMLENFALGFAYLSPVVSVYTLFDSSLQTGGSPMIYSFSRDRMIPGAKALSRISPSLSPDKPST</sequence>
<comment type="subcellular location">
    <subcellularLocation>
        <location evidence="1">Membrane</location>
        <topology evidence="1">Multi-pass membrane protein</topology>
    </subcellularLocation>
</comment>
<dbReference type="EMBL" id="AP023326">
    <property type="protein sequence ID" value="BCI68486.1"/>
    <property type="molecule type" value="Genomic_DNA"/>
</dbReference>
<gene>
    <name evidence="6" type="ORF">AAJCM20276_31100</name>
</gene>
<keyword evidence="5" id="KW-0472">Membrane</keyword>
<protein>
    <submittedName>
        <fullName evidence="6">Uncharacterized protein</fullName>
    </submittedName>
</protein>
<keyword evidence="3" id="KW-0812">Transmembrane</keyword>
<evidence type="ECO:0000256" key="5">
    <source>
        <dbReference type="ARBA" id="ARBA00023136"/>
    </source>
</evidence>
<evidence type="ECO:0000256" key="1">
    <source>
        <dbReference type="ARBA" id="ARBA00004141"/>
    </source>
</evidence>
<dbReference type="PANTHER" id="PTHR45649:SF26">
    <property type="entry name" value="OS04G0435100 PROTEIN"/>
    <property type="match status" value="1"/>
</dbReference>
<dbReference type="GO" id="GO:0016020">
    <property type="term" value="C:membrane"/>
    <property type="evidence" value="ECO:0007669"/>
    <property type="project" value="UniProtKB-SubCell"/>
</dbReference>
<evidence type="ECO:0000313" key="7">
    <source>
        <dbReference type="Proteomes" id="UP000515220"/>
    </source>
</evidence>
<proteinExistence type="predicted"/>
<dbReference type="AlphaFoldDB" id="A0A6S6PNY6"/>
<keyword evidence="4" id="KW-1133">Transmembrane helix</keyword>
<evidence type="ECO:0000256" key="2">
    <source>
        <dbReference type="ARBA" id="ARBA00022448"/>
    </source>
</evidence>
<dbReference type="PANTHER" id="PTHR45649">
    <property type="entry name" value="AMINO-ACID PERMEASE BAT1"/>
    <property type="match status" value="1"/>
</dbReference>
<evidence type="ECO:0000256" key="4">
    <source>
        <dbReference type="ARBA" id="ARBA00022989"/>
    </source>
</evidence>
<dbReference type="GO" id="GO:0022857">
    <property type="term" value="F:transmembrane transporter activity"/>
    <property type="evidence" value="ECO:0007669"/>
    <property type="project" value="UniProtKB-ARBA"/>
</dbReference>
<reference evidence="6 7" key="1">
    <citation type="submission" date="2020-07" db="EMBL/GenBank/DDBJ databases">
        <title>Complete Genome Sequence of an acetic acid bacterium, Acetobacter aceti JCM20276.</title>
        <authorList>
            <person name="Hirose Y."/>
            <person name="Mihara H."/>
        </authorList>
    </citation>
    <scope>NUCLEOTIDE SEQUENCE [LARGE SCALE GENOMIC DNA]</scope>
    <source>
        <strain evidence="6 7">JCM20276</strain>
    </source>
</reference>
<dbReference type="Proteomes" id="UP000515220">
    <property type="component" value="Chromosome"/>
</dbReference>
<evidence type="ECO:0000256" key="3">
    <source>
        <dbReference type="ARBA" id="ARBA00022692"/>
    </source>
</evidence>
<dbReference type="RefSeq" id="WP_232091733.1">
    <property type="nucleotide sequence ID" value="NZ_AP023326.1"/>
</dbReference>
<name>A0A6S6PNY6_ACEAC</name>
<evidence type="ECO:0000313" key="6">
    <source>
        <dbReference type="EMBL" id="BCI68486.1"/>
    </source>
</evidence>
<keyword evidence="2" id="KW-0813">Transport</keyword>
<organism evidence="6 7">
    <name type="scientific">Acetobacter aceti</name>
    <dbReference type="NCBI Taxonomy" id="435"/>
    <lineage>
        <taxon>Bacteria</taxon>
        <taxon>Pseudomonadati</taxon>
        <taxon>Pseudomonadota</taxon>
        <taxon>Alphaproteobacteria</taxon>
        <taxon>Acetobacterales</taxon>
        <taxon>Acetobacteraceae</taxon>
        <taxon>Acetobacter</taxon>
        <taxon>Acetobacter subgen. Acetobacter</taxon>
    </lineage>
</organism>